<dbReference type="OrthoDB" id="21686at10239"/>
<protein>
    <submittedName>
        <fullName evidence="1">Uncharacterized protein</fullName>
    </submittedName>
</protein>
<evidence type="ECO:0000313" key="2">
    <source>
        <dbReference type="Proteomes" id="UP000007524"/>
    </source>
</evidence>
<dbReference type="RefSeq" id="YP_007007280.1">
    <property type="nucleotide sequence ID" value="NC_019526.1"/>
</dbReference>
<keyword evidence="2" id="KW-1185">Reference proteome</keyword>
<gene>
    <name evidence="1" type="ORF">RaK2_00125</name>
</gene>
<reference evidence="1 2" key="1">
    <citation type="journal article" date="2012" name="J. Virol.">
        <title>Genome of Klebsiella sp.-Infecting Bacteriophage vB_KleM_RaK2.</title>
        <authorList>
            <person name="Simoliunas E."/>
            <person name="Kaliniene L."/>
            <person name="Truncaite L."/>
            <person name="Klausa V."/>
            <person name="Zajanckauskaite A."/>
            <person name="Meskys R."/>
        </authorList>
    </citation>
    <scope>NUCLEOTIDE SEQUENCE [LARGE SCALE GENOMIC DNA]</scope>
</reference>
<accession>H6X3T2</accession>
<proteinExistence type="predicted"/>
<dbReference type="EMBL" id="JQ513383">
    <property type="protein sequence ID" value="AFA44398.1"/>
    <property type="molecule type" value="Genomic_DNA"/>
</dbReference>
<dbReference type="KEGG" id="vg:14012713"/>
<evidence type="ECO:0000313" key="1">
    <source>
        <dbReference type="EMBL" id="AFA44398.1"/>
    </source>
</evidence>
<dbReference type="GeneID" id="14012713"/>
<dbReference type="Proteomes" id="UP000007524">
    <property type="component" value="Segment"/>
</dbReference>
<name>H6X3T2_9CAUD</name>
<sequence length="118" mass="14263">MNQYQAFPEYITVLDHNENTYIGIIKIKSTKYTTLYCLDLMSKKEREEILQLAEDWWFQSNRLIPVCLFFQEEMEKFENYTKRFDTPQIKFISGPQTSLSDLPQKRIKRRNVALKKRT</sequence>
<organism evidence="1 2">
    <name type="scientific">Klebsiella phage vB_KleM_RaK2</name>
    <dbReference type="NCBI Taxonomy" id="1147094"/>
    <lineage>
        <taxon>Viruses</taxon>
        <taxon>Duplodnaviria</taxon>
        <taxon>Heunggongvirae</taxon>
        <taxon>Uroviricota</taxon>
        <taxon>Caudoviricetes</taxon>
        <taxon>Alcyoneusvirus</taxon>
        <taxon>Alcyoneusvirus RaK2</taxon>
    </lineage>
</organism>